<dbReference type="InterPro" id="IPR033876">
    <property type="entry name" value="SAP-like"/>
</dbReference>
<sequence>MVAQSGFLRLVLAAAAWTLLGNAAALSIAQRDFPGSKCVALNFDVQRTLQKLLEGLTQGGDEPSSSSSSAVTLKNGKVVYFTSLVVGSNKQKMSVEIDTGSSDLWVVGANATCESQTSCKSAGTYKGALSYSSKNLGTPFKIGYVDGSGTTGTYVKDDVSFASDDSISVTGLQFGVANATSVSNGILGIGFTSLEATDSKYPNLPALLKKQGVIDTNAYSIYLNAANSSQGSIIFGGYDSAKVNGSLTPLPLAGDSTRLGINLGSVSFSNNTLPVNKPFVLDTGSTLSYFPTDVFKKIGKAFGGQYNGQGYMVNCTTSSIDSMTFNFGKDAKVTVPYKDLLWKLDSGGCMLGILPNDQYATLGDNFLRSAYVVYNLDNRTISLSQVKYNDKSNIVSI</sequence>
<dbReference type="PROSITE" id="PS00141">
    <property type="entry name" value="ASP_PROTEASE"/>
    <property type="match status" value="1"/>
</dbReference>
<dbReference type="OrthoDB" id="771136at2759"/>
<dbReference type="PROSITE" id="PS51767">
    <property type="entry name" value="PEPTIDASE_A1"/>
    <property type="match status" value="1"/>
</dbReference>
<keyword evidence="8 14" id="KW-0064">Aspartyl protease</keyword>
<feature type="active site" evidence="12">
    <location>
        <position position="98"/>
    </location>
</feature>
<dbReference type="InterPro" id="IPR033121">
    <property type="entry name" value="PEPTIDASE_A1"/>
</dbReference>
<dbReference type="STRING" id="559304.G8YDY9"/>
<keyword evidence="9 14" id="KW-0378">Hydrolase</keyword>
<feature type="signal peptide" evidence="15">
    <location>
        <begin position="1"/>
        <end position="25"/>
    </location>
</feature>
<comment type="catalytic activity">
    <reaction evidence="1">
        <text>Preferential cleavage at the carboxyl of hydrophobic amino acids, but fails to cleave 15-Leu-|-Tyr-16, 16-Tyr-|-Leu-17 and 24-Phe-|-Phe-25 of insulin B chain. Activates trypsinogen, and degrades keratin.</text>
        <dbReference type="EC" id="3.4.23.24"/>
    </reaction>
</comment>
<dbReference type="EC" id="3.4.23.24" evidence="4"/>
<dbReference type="GO" id="GO:0004190">
    <property type="term" value="F:aspartic-type endopeptidase activity"/>
    <property type="evidence" value="ECO:0007669"/>
    <property type="project" value="UniProtKB-KW"/>
</dbReference>
<evidence type="ECO:0000256" key="11">
    <source>
        <dbReference type="ARBA" id="ARBA00023157"/>
    </source>
</evidence>
<feature type="disulfide bond" evidence="13">
    <location>
        <begin position="315"/>
        <end position="349"/>
    </location>
</feature>
<dbReference type="OMA" id="SHCRFCI"/>
<keyword evidence="5" id="KW-0964">Secreted</keyword>
<gene>
    <name evidence="17" type="primary">Piso0_001288</name>
    <name evidence="17" type="ORF">GNLVRS01_PISO0I01636g</name>
</gene>
<dbReference type="InterPro" id="IPR001461">
    <property type="entry name" value="Aspartic_peptidase_A1"/>
</dbReference>
<dbReference type="EMBL" id="FO082051">
    <property type="protein sequence ID" value="CCE81388.1"/>
    <property type="molecule type" value="Genomic_DNA"/>
</dbReference>
<keyword evidence="6 14" id="KW-0645">Protease</keyword>
<evidence type="ECO:0000256" key="9">
    <source>
        <dbReference type="ARBA" id="ARBA00022801"/>
    </source>
</evidence>
<dbReference type="SUPFAM" id="SSF50630">
    <property type="entry name" value="Acid proteases"/>
    <property type="match status" value="1"/>
</dbReference>
<keyword evidence="18" id="KW-1185">Reference proteome</keyword>
<dbReference type="eggNOG" id="KOG1339">
    <property type="taxonomic scope" value="Eukaryota"/>
</dbReference>
<dbReference type="AlphaFoldDB" id="G8YDY9"/>
<comment type="similarity">
    <text evidence="3 14">Belongs to the peptidase A1 family.</text>
</comment>
<dbReference type="GO" id="GO:0006508">
    <property type="term" value="P:proteolysis"/>
    <property type="evidence" value="ECO:0007669"/>
    <property type="project" value="UniProtKB-KW"/>
</dbReference>
<protein>
    <recommendedName>
        <fullName evidence="4">candidapepsin</fullName>
        <ecNumber evidence="4">3.4.23.24</ecNumber>
    </recommendedName>
</protein>
<dbReference type="FunFam" id="2.40.70.10:FF:000011">
    <property type="entry name" value="Aspartic protease"/>
    <property type="match status" value="1"/>
</dbReference>
<evidence type="ECO:0000256" key="2">
    <source>
        <dbReference type="ARBA" id="ARBA00004613"/>
    </source>
</evidence>
<evidence type="ECO:0000256" key="14">
    <source>
        <dbReference type="RuleBase" id="RU000454"/>
    </source>
</evidence>
<dbReference type="InterPro" id="IPR021109">
    <property type="entry name" value="Peptidase_aspartic_dom_sf"/>
</dbReference>
<evidence type="ECO:0000256" key="12">
    <source>
        <dbReference type="PIRSR" id="PIRSR601461-1"/>
    </source>
</evidence>
<dbReference type="GO" id="GO:0005576">
    <property type="term" value="C:extracellular region"/>
    <property type="evidence" value="ECO:0007669"/>
    <property type="project" value="UniProtKB-SubCell"/>
</dbReference>
<feature type="domain" description="Peptidase A1" evidence="16">
    <location>
        <begin position="80"/>
        <end position="384"/>
    </location>
</feature>
<evidence type="ECO:0000256" key="10">
    <source>
        <dbReference type="ARBA" id="ARBA00023145"/>
    </source>
</evidence>
<dbReference type="Pfam" id="PF00026">
    <property type="entry name" value="Asp"/>
    <property type="match status" value="1"/>
</dbReference>
<dbReference type="CDD" id="cd05474">
    <property type="entry name" value="SAP_like"/>
    <property type="match status" value="1"/>
</dbReference>
<dbReference type="InParanoid" id="G8YDY9"/>
<evidence type="ECO:0000313" key="18">
    <source>
        <dbReference type="Proteomes" id="UP000005222"/>
    </source>
</evidence>
<keyword evidence="11 13" id="KW-1015">Disulfide bond</keyword>
<evidence type="ECO:0000256" key="3">
    <source>
        <dbReference type="ARBA" id="ARBA00007447"/>
    </source>
</evidence>
<organism evidence="17 18">
    <name type="scientific">Pichia sorbitophila (strain ATCC MYA-4447 / BCRC 22081 / CBS 7064 / NBRC 10061 / NRRL Y-12695)</name>
    <name type="common">Hybrid yeast</name>
    <dbReference type="NCBI Taxonomy" id="559304"/>
    <lineage>
        <taxon>Eukaryota</taxon>
        <taxon>Fungi</taxon>
        <taxon>Dikarya</taxon>
        <taxon>Ascomycota</taxon>
        <taxon>Saccharomycotina</taxon>
        <taxon>Pichiomycetes</taxon>
        <taxon>Debaryomycetaceae</taxon>
        <taxon>Millerozyma</taxon>
    </lineage>
</organism>
<evidence type="ECO:0000256" key="5">
    <source>
        <dbReference type="ARBA" id="ARBA00022525"/>
    </source>
</evidence>
<comment type="subcellular location">
    <subcellularLocation>
        <location evidence="2">Secreted</location>
    </subcellularLocation>
</comment>
<evidence type="ECO:0000256" key="1">
    <source>
        <dbReference type="ARBA" id="ARBA00001675"/>
    </source>
</evidence>
<evidence type="ECO:0000313" key="17">
    <source>
        <dbReference type="EMBL" id="CCE81388.1"/>
    </source>
</evidence>
<dbReference type="InterPro" id="IPR001969">
    <property type="entry name" value="Aspartic_peptidase_AS"/>
</dbReference>
<evidence type="ECO:0000256" key="4">
    <source>
        <dbReference type="ARBA" id="ARBA00013207"/>
    </source>
</evidence>
<dbReference type="PRINTS" id="PR00792">
    <property type="entry name" value="PEPSIN"/>
</dbReference>
<dbReference type="PANTHER" id="PTHR47966:SF65">
    <property type="entry name" value="ASPARTIC-TYPE ENDOPEPTIDASE"/>
    <property type="match status" value="1"/>
</dbReference>
<dbReference type="Gene3D" id="2.40.70.10">
    <property type="entry name" value="Acid Proteases"/>
    <property type="match status" value="2"/>
</dbReference>
<keyword evidence="10" id="KW-0865">Zymogen</keyword>
<name>G8YDY9_PICSO</name>
<reference evidence="17 18" key="1">
    <citation type="journal article" date="2012" name="G3 (Bethesda)">
        <title>Pichia sorbitophila, an interspecies yeast hybrid reveals early steps of genome resolution following polyploidization.</title>
        <authorList>
            <person name="Leh Louis V."/>
            <person name="Despons L."/>
            <person name="Friedrich A."/>
            <person name="Martin T."/>
            <person name="Durrens P."/>
            <person name="Casaregola S."/>
            <person name="Neuveglise C."/>
            <person name="Fairhead C."/>
            <person name="Marck C."/>
            <person name="Cruz J.A."/>
            <person name="Straub M.L."/>
            <person name="Kugler V."/>
            <person name="Sacerdot C."/>
            <person name="Uzunov Z."/>
            <person name="Thierry A."/>
            <person name="Weiss S."/>
            <person name="Bleykasten C."/>
            <person name="De Montigny J."/>
            <person name="Jacques N."/>
            <person name="Jung P."/>
            <person name="Lemaire M."/>
            <person name="Mallet S."/>
            <person name="Morel G."/>
            <person name="Richard G.F."/>
            <person name="Sarkar A."/>
            <person name="Savel G."/>
            <person name="Schacherer J."/>
            <person name="Seret M.L."/>
            <person name="Talla E."/>
            <person name="Samson G."/>
            <person name="Jubin C."/>
            <person name="Poulain J."/>
            <person name="Vacherie B."/>
            <person name="Barbe V."/>
            <person name="Pelletier E."/>
            <person name="Sherman D.J."/>
            <person name="Westhof E."/>
            <person name="Weissenbach J."/>
            <person name="Baret P.V."/>
            <person name="Wincker P."/>
            <person name="Gaillardin C."/>
            <person name="Dujon B."/>
            <person name="Souciet J.L."/>
        </authorList>
    </citation>
    <scope>NUCLEOTIDE SEQUENCE [LARGE SCALE GENOMIC DNA]</scope>
    <source>
        <strain evidence="18">ATCC MYA-4447 / BCRC 22081 / CBS 7064 / NBRC 10061 / NRRL Y-12695</strain>
    </source>
</reference>
<feature type="chain" id="PRO_5003519106" description="candidapepsin" evidence="15">
    <location>
        <begin position="26"/>
        <end position="397"/>
    </location>
</feature>
<feature type="active site" evidence="12">
    <location>
        <position position="282"/>
    </location>
</feature>
<evidence type="ECO:0000256" key="13">
    <source>
        <dbReference type="PIRSR" id="PIRSR601461-2"/>
    </source>
</evidence>
<keyword evidence="7 15" id="KW-0732">Signal</keyword>
<dbReference type="PANTHER" id="PTHR47966">
    <property type="entry name" value="BETA-SITE APP-CLEAVING ENZYME, ISOFORM A-RELATED"/>
    <property type="match status" value="1"/>
</dbReference>
<evidence type="ECO:0000259" key="16">
    <source>
        <dbReference type="PROSITE" id="PS51767"/>
    </source>
</evidence>
<evidence type="ECO:0000256" key="8">
    <source>
        <dbReference type="ARBA" id="ARBA00022750"/>
    </source>
</evidence>
<evidence type="ECO:0000256" key="6">
    <source>
        <dbReference type="ARBA" id="ARBA00022670"/>
    </source>
</evidence>
<evidence type="ECO:0000256" key="15">
    <source>
        <dbReference type="SAM" id="SignalP"/>
    </source>
</evidence>
<evidence type="ECO:0000256" key="7">
    <source>
        <dbReference type="ARBA" id="ARBA00022729"/>
    </source>
</evidence>
<proteinExistence type="inferred from homology"/>
<accession>G8YDY9</accession>
<dbReference type="Proteomes" id="UP000005222">
    <property type="component" value="Chromosome I"/>
</dbReference>
<dbReference type="HOGENOM" id="CLU_013253_9_1_1"/>